<feature type="compositionally biased region" description="Basic residues" evidence="1">
    <location>
        <begin position="57"/>
        <end position="66"/>
    </location>
</feature>
<keyword evidence="3" id="KW-1185">Reference proteome</keyword>
<comment type="caution">
    <text evidence="2">The sequence shown here is derived from an EMBL/GenBank/DDBJ whole genome shotgun (WGS) entry which is preliminary data.</text>
</comment>
<protein>
    <submittedName>
        <fullName evidence="2">Uncharacterized protein</fullName>
    </submittedName>
</protein>
<feature type="region of interest" description="Disordered" evidence="1">
    <location>
        <begin position="40"/>
        <end position="157"/>
    </location>
</feature>
<sequence>MNRLTSSRTSSVPILTTSLSSSPSTPISLRPVALPLPPSTSGCLRATSSSALTLRPRSTRRRRRTGRFLPVSSLGSTSRSTSGTAPTPTSRPLFCSATPTLKSSSTAFSSRRTRRRSTTRSRSWWSRSVLSRPTSRRLTSWKRSSAAPRSTAVMRWR</sequence>
<gene>
    <name evidence="2" type="ORF">CSOJ01_11410</name>
</gene>
<feature type="compositionally biased region" description="Low complexity" evidence="1">
    <location>
        <begin position="47"/>
        <end position="56"/>
    </location>
</feature>
<feature type="compositionally biased region" description="Low complexity" evidence="1">
    <location>
        <begin position="67"/>
        <end position="92"/>
    </location>
</feature>
<dbReference type="AlphaFoldDB" id="A0A8H6IYG3"/>
<evidence type="ECO:0000256" key="1">
    <source>
        <dbReference type="SAM" id="MobiDB-lite"/>
    </source>
</evidence>
<proteinExistence type="predicted"/>
<dbReference type="EMBL" id="WIGN01000262">
    <property type="protein sequence ID" value="KAF6802686.1"/>
    <property type="molecule type" value="Genomic_DNA"/>
</dbReference>
<evidence type="ECO:0000313" key="3">
    <source>
        <dbReference type="Proteomes" id="UP000652219"/>
    </source>
</evidence>
<evidence type="ECO:0000313" key="2">
    <source>
        <dbReference type="EMBL" id="KAF6802686.1"/>
    </source>
</evidence>
<feature type="compositionally biased region" description="Low complexity" evidence="1">
    <location>
        <begin position="120"/>
        <end position="132"/>
    </location>
</feature>
<organism evidence="2 3">
    <name type="scientific">Colletotrichum sojae</name>
    <dbReference type="NCBI Taxonomy" id="2175907"/>
    <lineage>
        <taxon>Eukaryota</taxon>
        <taxon>Fungi</taxon>
        <taxon>Dikarya</taxon>
        <taxon>Ascomycota</taxon>
        <taxon>Pezizomycotina</taxon>
        <taxon>Sordariomycetes</taxon>
        <taxon>Hypocreomycetidae</taxon>
        <taxon>Glomerellales</taxon>
        <taxon>Glomerellaceae</taxon>
        <taxon>Colletotrichum</taxon>
        <taxon>Colletotrichum orchidearum species complex</taxon>
    </lineage>
</organism>
<name>A0A8H6IYG3_9PEZI</name>
<feature type="region of interest" description="Disordered" evidence="1">
    <location>
        <begin position="1"/>
        <end position="27"/>
    </location>
</feature>
<dbReference type="Proteomes" id="UP000652219">
    <property type="component" value="Unassembled WGS sequence"/>
</dbReference>
<accession>A0A8H6IYG3</accession>
<reference evidence="2 3" key="1">
    <citation type="journal article" date="2020" name="Phytopathology">
        <title>Genome Sequence Resources of Colletotrichum truncatum, C. plurivorum, C. musicola, and C. sojae: Four Species Pathogenic to Soybean (Glycine max).</title>
        <authorList>
            <person name="Rogerio F."/>
            <person name="Boufleur T.R."/>
            <person name="Ciampi-Guillardi M."/>
            <person name="Sukno S.A."/>
            <person name="Thon M.R."/>
            <person name="Massola Junior N.S."/>
            <person name="Baroncelli R."/>
        </authorList>
    </citation>
    <scope>NUCLEOTIDE SEQUENCE [LARGE SCALE GENOMIC DNA]</scope>
    <source>
        <strain evidence="2 3">LFN0009</strain>
    </source>
</reference>
<feature type="compositionally biased region" description="Low complexity" evidence="1">
    <location>
        <begin position="9"/>
        <end position="27"/>
    </location>
</feature>